<dbReference type="OrthoDB" id="3501647at2759"/>
<protein>
    <submittedName>
        <fullName evidence="2">Uncharacterized protein</fullName>
    </submittedName>
</protein>
<dbReference type="Proteomes" id="UP000242814">
    <property type="component" value="Unassembled WGS sequence"/>
</dbReference>
<evidence type="ECO:0000313" key="3">
    <source>
        <dbReference type="Proteomes" id="UP000242814"/>
    </source>
</evidence>
<proteinExistence type="predicted"/>
<evidence type="ECO:0000256" key="1">
    <source>
        <dbReference type="SAM" id="MobiDB-lite"/>
    </source>
</evidence>
<organism evidence="2 3">
    <name type="scientific">Paracoccidioides brasiliensis</name>
    <dbReference type="NCBI Taxonomy" id="121759"/>
    <lineage>
        <taxon>Eukaryota</taxon>
        <taxon>Fungi</taxon>
        <taxon>Dikarya</taxon>
        <taxon>Ascomycota</taxon>
        <taxon>Pezizomycotina</taxon>
        <taxon>Eurotiomycetes</taxon>
        <taxon>Eurotiomycetidae</taxon>
        <taxon>Onygenales</taxon>
        <taxon>Ajellomycetaceae</taxon>
        <taxon>Paracoccidioides</taxon>
    </lineage>
</organism>
<dbReference type="EMBL" id="LZYO01000326">
    <property type="protein sequence ID" value="ODH17514.1"/>
    <property type="molecule type" value="Genomic_DNA"/>
</dbReference>
<feature type="region of interest" description="Disordered" evidence="1">
    <location>
        <begin position="1"/>
        <end position="43"/>
    </location>
</feature>
<gene>
    <name evidence="2" type="ORF">ACO22_06261</name>
</gene>
<reference evidence="2 3" key="1">
    <citation type="submission" date="2016-06" db="EMBL/GenBank/DDBJ databases">
        <authorList>
            <person name="Kjaerup R.B."/>
            <person name="Dalgaard T.S."/>
            <person name="Juul-Madsen H.R."/>
        </authorList>
    </citation>
    <scope>NUCLEOTIDE SEQUENCE [LARGE SCALE GENOMIC DNA]</scope>
    <source>
        <strain evidence="2 3">Pb300</strain>
    </source>
</reference>
<dbReference type="VEuPathDB" id="FungiDB:PADG_12486"/>
<evidence type="ECO:0000313" key="2">
    <source>
        <dbReference type="EMBL" id="ODH17514.1"/>
    </source>
</evidence>
<dbReference type="VEuPathDB" id="FungiDB:PABG_06996"/>
<accession>A0A1D2J823</accession>
<name>A0A1D2J823_PARBR</name>
<sequence>MTRRGPKPGATAGQKRKADEEKSINPHTQRAMKRREKMDQEQATIERAKNADRASVNYHLRQLKKTDAFREANAEKQQEMIQNKKTEVMNKRLNTGITASMLEQQHEAASNPSEKLAAWNHLLNSEDTMQEVKWRLEDEKRFGKENMPTEKDSQAAYEKGVQLMKNGGSLAAVLYKQWVNSWKEIINSLSRKIQHHSFNNTASDHRFLKMLSNQEISVLKMLLCTEQIKLTSLAKEWWKEQMSKESEKTLDARKQAHRALKEEMTPEKFMQMRWIPDKCMLFED</sequence>
<comment type="caution">
    <text evidence="2">The sequence shown here is derived from an EMBL/GenBank/DDBJ whole genome shotgun (WGS) entry which is preliminary data.</text>
</comment>
<dbReference type="AlphaFoldDB" id="A0A1D2J823"/>